<evidence type="ECO:0000256" key="4">
    <source>
        <dbReference type="ARBA" id="ARBA00023136"/>
    </source>
</evidence>
<feature type="transmembrane region" description="Helical" evidence="6">
    <location>
        <begin position="342"/>
        <end position="363"/>
    </location>
</feature>
<feature type="transmembrane region" description="Helical" evidence="6">
    <location>
        <begin position="86"/>
        <end position="108"/>
    </location>
</feature>
<feature type="transmembrane region" description="Helical" evidence="6">
    <location>
        <begin position="774"/>
        <end position="799"/>
    </location>
</feature>
<dbReference type="PANTHER" id="PTHR10924">
    <property type="entry name" value="MAJOR FACILITATOR SUPERFAMILY PROTEIN-RELATED"/>
    <property type="match status" value="1"/>
</dbReference>
<dbReference type="Gene3D" id="1.20.1250.20">
    <property type="entry name" value="MFS general substrate transporter like domains"/>
    <property type="match status" value="2"/>
</dbReference>
<keyword evidence="4 6" id="KW-0472">Membrane</keyword>
<organism evidence="8">
    <name type="scientific">Amphimedon queenslandica</name>
    <name type="common">Sponge</name>
    <dbReference type="NCBI Taxonomy" id="400682"/>
    <lineage>
        <taxon>Eukaryota</taxon>
        <taxon>Metazoa</taxon>
        <taxon>Porifera</taxon>
        <taxon>Demospongiae</taxon>
        <taxon>Heteroscleromorpha</taxon>
        <taxon>Haplosclerida</taxon>
        <taxon>Niphatidae</taxon>
        <taxon>Amphimedon</taxon>
    </lineage>
</organism>
<feature type="transmembrane region" description="Helical" evidence="6">
    <location>
        <begin position="114"/>
        <end position="139"/>
    </location>
</feature>
<sequence length="935" mass="103432">MEGEPRGEQQQHKTYKGRYYVLTVVSLMSALQNVGWFTFSPIAAEAKEWYGLTDIELTLLPAYSPICFLILTFPFTWFVQKFGLRIAGISAAWLLAIGFTIRVFVPYVPEASNWIWLMHIGHILIGYVGLPAMILPPIVSSVWFSPKERTFSTAIGVCAQSFGGAVGFLLISFLTLQYGIRTMLYVMAELSIAVAILFSIYFPSQPPTPPSISAEKDRTTFKESLFKLLRNKGFLLLVTAAGIGLGIAFGFQSVLSIILNKNTSDFDETVDLHSFNDFITSTSWLGFTMSVFSTILGQFVGFFADRFQRKFKILLCLLLFLSTVSFLWFSLSIYGYGSQNSINLFVTFCVGNVMISTSFPIFYEAVVEQTYPIAEGTSSGVLTLTLNIGTLIFSIIGIAGVFSDKYPERAKAMSWVATGASLVALIFASKIVLIIISKLGVTAQGKWIFICAMEEQQLEHKTYAGRYYVLVVLSLLCALQNIAWITFSPIVKEAKLSYGLTDIEITLLPAYSPMCFVVLIVPFTWFLQKFGVKIVGVSAAWILAIGCTIRVFIPFVPEASNWIWVMHIGHILIGYVGLPVMILPPIVSSAWFRPKERTLTTAISVCAQAFGQAVGFVMISFLTKHYGIRTMLYVMAELGVFVAALFTIYFPSKPPTPPSVSAEKDRTSFALSFKKLICNPGYILLVIGGGIGMGIPLSFQSVLSIILNKNIGGFNENVVIDSFHGFISSTSWLGFAMSVLSGIFGQIAGFFADRQEYMNLVSIYLFLYRFQKRFKIILCLLLLIASGFFLWFSLSIYGYGSQNTINLFITFCMADVLVFTAMPIFYEAVIEATYPVAEGTSSGFLTLTINIGTLLFSIVGIAGVFSDKHPERAKAMSWVATGGLLFALVLVLFYREGYKRLAVDVSEITSESENDSIPSLLPPSEKNRGPLVINK</sequence>
<evidence type="ECO:0000256" key="2">
    <source>
        <dbReference type="ARBA" id="ARBA00022692"/>
    </source>
</evidence>
<feature type="transmembrane region" description="Helical" evidence="6">
    <location>
        <begin position="151"/>
        <end position="176"/>
    </location>
</feature>
<evidence type="ECO:0000256" key="6">
    <source>
        <dbReference type="SAM" id="Phobius"/>
    </source>
</evidence>
<feature type="transmembrane region" description="Helical" evidence="6">
    <location>
        <begin position="278"/>
        <end position="301"/>
    </location>
</feature>
<feature type="transmembrane region" description="Helical" evidence="6">
    <location>
        <begin position="534"/>
        <end position="556"/>
    </location>
</feature>
<feature type="region of interest" description="Disordered" evidence="5">
    <location>
        <begin position="913"/>
        <end position="935"/>
    </location>
</feature>
<feature type="domain" description="Major facilitator superfamily (MFS) profile" evidence="7">
    <location>
        <begin position="21"/>
        <end position="446"/>
    </location>
</feature>
<feature type="transmembrane region" description="Helical" evidence="6">
    <location>
        <begin position="234"/>
        <end position="258"/>
    </location>
</feature>
<dbReference type="GO" id="GO:0022857">
    <property type="term" value="F:transmembrane transporter activity"/>
    <property type="evidence" value="ECO:0007669"/>
    <property type="project" value="InterPro"/>
</dbReference>
<feature type="transmembrane region" description="Helical" evidence="6">
    <location>
        <begin position="599"/>
        <end position="619"/>
    </location>
</feature>
<dbReference type="InterPro" id="IPR036259">
    <property type="entry name" value="MFS_trans_sf"/>
</dbReference>
<feature type="transmembrane region" description="Helical" evidence="6">
    <location>
        <begin position="59"/>
        <end position="79"/>
    </location>
</feature>
<feature type="transmembrane region" description="Helical" evidence="6">
    <location>
        <begin position="842"/>
        <end position="863"/>
    </location>
</feature>
<dbReference type="eggNOG" id="KOG1373">
    <property type="taxonomic scope" value="Eukaryota"/>
</dbReference>
<dbReference type="AlphaFoldDB" id="A0A1X7VUM4"/>
<evidence type="ECO:0000256" key="5">
    <source>
        <dbReference type="SAM" id="MobiDB-lite"/>
    </source>
</evidence>
<dbReference type="PANTHER" id="PTHR10924:SF27">
    <property type="entry name" value="SOLUTE CARRIER FAMILY 49 MEMBER 4"/>
    <property type="match status" value="1"/>
</dbReference>
<feature type="transmembrane region" description="Helical" evidence="6">
    <location>
        <begin position="415"/>
        <end position="436"/>
    </location>
</feature>
<feature type="transmembrane region" description="Helical" evidence="6">
    <location>
        <begin position="313"/>
        <end position="336"/>
    </location>
</feature>
<dbReference type="InterPro" id="IPR011701">
    <property type="entry name" value="MFS"/>
</dbReference>
<feature type="transmembrane region" description="Helical" evidence="6">
    <location>
        <begin position="182"/>
        <end position="202"/>
    </location>
</feature>
<dbReference type="SUPFAM" id="SSF103473">
    <property type="entry name" value="MFS general substrate transporter"/>
    <property type="match status" value="2"/>
</dbReference>
<dbReference type="EnsemblMetazoa" id="Aqu2.1.43574_001">
    <property type="protein sequence ID" value="Aqu2.1.43574_001"/>
    <property type="gene ID" value="Aqu2.1.43574"/>
</dbReference>
<protein>
    <recommendedName>
        <fullName evidence="7">Major facilitator superfamily (MFS) profile domain-containing protein</fullName>
    </recommendedName>
</protein>
<feature type="transmembrane region" description="Helical" evidence="6">
    <location>
        <begin position="384"/>
        <end position="403"/>
    </location>
</feature>
<evidence type="ECO:0000313" key="8">
    <source>
        <dbReference type="EnsemblMetazoa" id="Aqu2.1.43574_001"/>
    </source>
</evidence>
<feature type="transmembrane region" description="Helical" evidence="6">
    <location>
        <begin position="805"/>
        <end position="830"/>
    </location>
</feature>
<feature type="transmembrane region" description="Helical" evidence="6">
    <location>
        <begin position="562"/>
        <end position="587"/>
    </location>
</feature>
<dbReference type="GO" id="GO:0016020">
    <property type="term" value="C:membrane"/>
    <property type="evidence" value="ECO:0007669"/>
    <property type="project" value="UniProtKB-SubCell"/>
</dbReference>
<dbReference type="OrthoDB" id="422206at2759"/>
<dbReference type="InParanoid" id="A0A1X7VUM4"/>
<dbReference type="Pfam" id="PF07690">
    <property type="entry name" value="MFS_1"/>
    <property type="match status" value="2"/>
</dbReference>
<comment type="subcellular location">
    <subcellularLocation>
        <location evidence="1">Membrane</location>
        <topology evidence="1">Multi-pass membrane protein</topology>
    </subcellularLocation>
</comment>
<feature type="transmembrane region" description="Helical" evidence="6">
    <location>
        <begin position="631"/>
        <end position="650"/>
    </location>
</feature>
<dbReference type="eggNOG" id="KOG2563">
    <property type="taxonomic scope" value="Eukaryota"/>
</dbReference>
<dbReference type="InterPro" id="IPR049680">
    <property type="entry name" value="FLVCR1-2_SLC49-like"/>
</dbReference>
<evidence type="ECO:0000259" key="7">
    <source>
        <dbReference type="PROSITE" id="PS50850"/>
    </source>
</evidence>
<proteinExistence type="predicted"/>
<feature type="transmembrane region" description="Helical" evidence="6">
    <location>
        <begin position="467"/>
        <end position="487"/>
    </location>
</feature>
<feature type="transmembrane region" description="Helical" evidence="6">
    <location>
        <begin position="20"/>
        <end position="39"/>
    </location>
</feature>
<evidence type="ECO:0000256" key="3">
    <source>
        <dbReference type="ARBA" id="ARBA00022989"/>
    </source>
</evidence>
<keyword evidence="2 6" id="KW-0812">Transmembrane</keyword>
<accession>A0A1X7VUM4</accession>
<feature type="transmembrane region" description="Helical" evidence="6">
    <location>
        <begin position="682"/>
        <end position="707"/>
    </location>
</feature>
<dbReference type="InterPro" id="IPR020846">
    <property type="entry name" value="MFS_dom"/>
</dbReference>
<dbReference type="PROSITE" id="PS50850">
    <property type="entry name" value="MFS"/>
    <property type="match status" value="1"/>
</dbReference>
<feature type="transmembrane region" description="Helical" evidence="6">
    <location>
        <begin position="875"/>
        <end position="894"/>
    </location>
</feature>
<reference evidence="8" key="1">
    <citation type="submission" date="2017-05" db="UniProtKB">
        <authorList>
            <consortium name="EnsemblMetazoa"/>
        </authorList>
    </citation>
    <scope>IDENTIFICATION</scope>
</reference>
<evidence type="ECO:0000256" key="1">
    <source>
        <dbReference type="ARBA" id="ARBA00004141"/>
    </source>
</evidence>
<feature type="transmembrane region" description="Helical" evidence="6">
    <location>
        <begin position="732"/>
        <end position="753"/>
    </location>
</feature>
<feature type="transmembrane region" description="Helical" evidence="6">
    <location>
        <begin position="507"/>
        <end position="527"/>
    </location>
</feature>
<name>A0A1X7VUM4_AMPQE</name>
<keyword evidence="3 6" id="KW-1133">Transmembrane helix</keyword>